<gene>
    <name evidence="1" type="ORF">METZ01_LOCUS222024</name>
</gene>
<dbReference type="AlphaFoldDB" id="A0A382G1R6"/>
<evidence type="ECO:0000313" key="1">
    <source>
        <dbReference type="EMBL" id="SVB69170.1"/>
    </source>
</evidence>
<accession>A0A382G1R6</accession>
<sequence>MLGPYRHGLRFLVGRFSDSLQDCRRTTGNTKCIEVAKSRFKAIIDINASRLKLLHYWTCWLSCQDNYWRISSPKEVSGLD</sequence>
<proteinExistence type="predicted"/>
<protein>
    <submittedName>
        <fullName evidence="1">Uncharacterized protein</fullName>
    </submittedName>
</protein>
<dbReference type="EMBL" id="UINC01053082">
    <property type="protein sequence ID" value="SVB69170.1"/>
    <property type="molecule type" value="Genomic_DNA"/>
</dbReference>
<name>A0A382G1R6_9ZZZZ</name>
<organism evidence="1">
    <name type="scientific">marine metagenome</name>
    <dbReference type="NCBI Taxonomy" id="408172"/>
    <lineage>
        <taxon>unclassified sequences</taxon>
        <taxon>metagenomes</taxon>
        <taxon>ecological metagenomes</taxon>
    </lineage>
</organism>
<reference evidence="1" key="1">
    <citation type="submission" date="2018-05" db="EMBL/GenBank/DDBJ databases">
        <authorList>
            <person name="Lanie J.A."/>
            <person name="Ng W.-L."/>
            <person name="Kazmierczak K.M."/>
            <person name="Andrzejewski T.M."/>
            <person name="Davidsen T.M."/>
            <person name="Wayne K.J."/>
            <person name="Tettelin H."/>
            <person name="Glass J.I."/>
            <person name="Rusch D."/>
            <person name="Podicherti R."/>
            <person name="Tsui H.-C.T."/>
            <person name="Winkler M.E."/>
        </authorList>
    </citation>
    <scope>NUCLEOTIDE SEQUENCE</scope>
</reference>